<dbReference type="GO" id="GO:0005634">
    <property type="term" value="C:nucleus"/>
    <property type="evidence" value="ECO:0007669"/>
    <property type="project" value="TreeGrafter"/>
</dbReference>
<dbReference type="PROSITE" id="PS50088">
    <property type="entry name" value="ANK_REPEAT"/>
    <property type="match status" value="1"/>
</dbReference>
<evidence type="ECO:0000313" key="5">
    <source>
        <dbReference type="Proteomes" id="UP000479190"/>
    </source>
</evidence>
<accession>A0A6H5IHF0</accession>
<name>A0A6H5IHF0_9HYME</name>
<feature type="repeat" description="ANK" evidence="3">
    <location>
        <begin position="246"/>
        <end position="278"/>
    </location>
</feature>
<dbReference type="EMBL" id="CADCXV010000847">
    <property type="protein sequence ID" value="CAB0037259.1"/>
    <property type="molecule type" value="Genomic_DNA"/>
</dbReference>
<dbReference type="OrthoDB" id="5402602at2759"/>
<reference evidence="4 5" key="1">
    <citation type="submission" date="2020-02" db="EMBL/GenBank/DDBJ databases">
        <authorList>
            <person name="Ferguson B K."/>
        </authorList>
    </citation>
    <scope>NUCLEOTIDE SEQUENCE [LARGE SCALE GENOMIC DNA]</scope>
</reference>
<dbReference type="GO" id="GO:0010468">
    <property type="term" value="P:regulation of gene expression"/>
    <property type="evidence" value="ECO:0007669"/>
    <property type="project" value="TreeGrafter"/>
</dbReference>
<dbReference type="AlphaFoldDB" id="A0A6H5IHF0"/>
<dbReference type="SMART" id="SM00248">
    <property type="entry name" value="ANK"/>
    <property type="match status" value="3"/>
</dbReference>
<gene>
    <name evidence="4" type="ORF">TBRA_LOCUS9095</name>
</gene>
<dbReference type="Proteomes" id="UP000479190">
    <property type="component" value="Unassembled WGS sequence"/>
</dbReference>
<dbReference type="PANTHER" id="PTHR24124:SF14">
    <property type="entry name" value="CHROMOSOME UNDETERMINED SCAFFOLD_25, WHOLE GENOME SHOTGUN SEQUENCE"/>
    <property type="match status" value="1"/>
</dbReference>
<keyword evidence="5" id="KW-1185">Reference proteome</keyword>
<evidence type="ECO:0000256" key="3">
    <source>
        <dbReference type="PROSITE-ProRule" id="PRU00023"/>
    </source>
</evidence>
<organism evidence="4 5">
    <name type="scientific">Trichogramma brassicae</name>
    <dbReference type="NCBI Taxonomy" id="86971"/>
    <lineage>
        <taxon>Eukaryota</taxon>
        <taxon>Metazoa</taxon>
        <taxon>Ecdysozoa</taxon>
        <taxon>Arthropoda</taxon>
        <taxon>Hexapoda</taxon>
        <taxon>Insecta</taxon>
        <taxon>Pterygota</taxon>
        <taxon>Neoptera</taxon>
        <taxon>Endopterygota</taxon>
        <taxon>Hymenoptera</taxon>
        <taxon>Apocrita</taxon>
        <taxon>Proctotrupomorpha</taxon>
        <taxon>Chalcidoidea</taxon>
        <taxon>Trichogrammatidae</taxon>
        <taxon>Trichogramma</taxon>
    </lineage>
</organism>
<protein>
    <submittedName>
        <fullName evidence="4">Uncharacterized protein</fullName>
    </submittedName>
</protein>
<dbReference type="PROSITE" id="PS50297">
    <property type="entry name" value="ANK_REP_REGION"/>
    <property type="match status" value="1"/>
</dbReference>
<keyword evidence="2 3" id="KW-0040">ANK repeat</keyword>
<evidence type="ECO:0000256" key="2">
    <source>
        <dbReference type="ARBA" id="ARBA00023043"/>
    </source>
</evidence>
<dbReference type="PANTHER" id="PTHR24124">
    <property type="entry name" value="ANKYRIN REPEAT FAMILY A"/>
    <property type="match status" value="1"/>
</dbReference>
<proteinExistence type="predicted"/>
<dbReference type="SUPFAM" id="SSF48403">
    <property type="entry name" value="Ankyrin repeat"/>
    <property type="match status" value="1"/>
</dbReference>
<evidence type="ECO:0000313" key="4">
    <source>
        <dbReference type="EMBL" id="CAB0037259.1"/>
    </source>
</evidence>
<dbReference type="Gene3D" id="1.25.40.20">
    <property type="entry name" value="Ankyrin repeat-containing domain"/>
    <property type="match status" value="1"/>
</dbReference>
<evidence type="ECO:0000256" key="1">
    <source>
        <dbReference type="ARBA" id="ARBA00022737"/>
    </source>
</evidence>
<dbReference type="InterPro" id="IPR002110">
    <property type="entry name" value="Ankyrin_rpt"/>
</dbReference>
<sequence>MELMRSKVNWDIEKERLHLLKEMHERIKVWRGRHPDLLEIFQRSEIERLLLDSMNFCTVEDNYQGNRFIEFVARSGYKNEPELDAETDRPLLRRTTILHLVVRGRASRWRQLIDELFEIYHRLDANYVDETGFTHYHAACQAGRADLVVRFLELQLINPGLLVEETGESGLHLALPDREDAFEEPLRRAAWTTADLLMRRGADPIAADHKLVTALHLICQGGYDNLLHLYLSQNRVASEIDARDHAGNTPLHLALERGHRTIALRLLQHEADPHPVNAAGATPLRLIFEHTNNIFHLAKMLYEVCVASRRDPEWNGRLRLGSEEAAKLLIRSDWNPAKPDPHDDVAATLQIFLRKKESAV</sequence>
<dbReference type="InterPro" id="IPR036770">
    <property type="entry name" value="Ankyrin_rpt-contain_sf"/>
</dbReference>
<dbReference type="Pfam" id="PF12796">
    <property type="entry name" value="Ank_2"/>
    <property type="match status" value="1"/>
</dbReference>
<keyword evidence="1" id="KW-0677">Repeat</keyword>